<dbReference type="OrthoDB" id="10453031at2759"/>
<sequence>MATHDTRYNQVLGAIGTAPTYPLLQPVPADSILHKNIQNFIDLTSPQYPPQPAHGATYIASQPVAHAEDVATVPRSLLQLPAKFMTQVFEDAVGLEGPLQRRALGYSYLVADPPADNFLPTRFRVEDVLNPDSITDYLALSLSCQTLYAEVGKAFWKRKFPAGDWTRVSDTLLPLARSKTDSNFLHLIPAIVITSGSKQNVRESCDIILVMQGLKTLTFAGLGEIDPTVPVPPTFVARNTTYIDQLLCQESMWFWDLLEQKGVKVKFDADYEAAYEKHEAGWRRLHLLGKVHTPCRTATQREADSTSLSQYFDTELVRRRQIFTDVVHRAQAAREASHAQQAQKPQQQRPRRHTT</sequence>
<keyword evidence="3" id="KW-1185">Reference proteome</keyword>
<reference evidence="2" key="1">
    <citation type="journal article" date="2020" name="Stud. Mycol.">
        <title>101 Dothideomycetes genomes: a test case for predicting lifestyles and emergence of pathogens.</title>
        <authorList>
            <person name="Haridas S."/>
            <person name="Albert R."/>
            <person name="Binder M."/>
            <person name="Bloem J."/>
            <person name="Labutti K."/>
            <person name="Salamov A."/>
            <person name="Andreopoulos B."/>
            <person name="Baker S."/>
            <person name="Barry K."/>
            <person name="Bills G."/>
            <person name="Bluhm B."/>
            <person name="Cannon C."/>
            <person name="Castanera R."/>
            <person name="Culley D."/>
            <person name="Daum C."/>
            <person name="Ezra D."/>
            <person name="Gonzalez J."/>
            <person name="Henrissat B."/>
            <person name="Kuo A."/>
            <person name="Liang C."/>
            <person name="Lipzen A."/>
            <person name="Lutzoni F."/>
            <person name="Magnuson J."/>
            <person name="Mondo S."/>
            <person name="Nolan M."/>
            <person name="Ohm R."/>
            <person name="Pangilinan J."/>
            <person name="Park H.-J."/>
            <person name="Ramirez L."/>
            <person name="Alfaro M."/>
            <person name="Sun H."/>
            <person name="Tritt A."/>
            <person name="Yoshinaga Y."/>
            <person name="Zwiers L.-H."/>
            <person name="Turgeon B."/>
            <person name="Goodwin S."/>
            <person name="Spatafora J."/>
            <person name="Crous P."/>
            <person name="Grigoriev I."/>
        </authorList>
    </citation>
    <scope>NUCLEOTIDE SEQUENCE</scope>
    <source>
        <strain evidence="2">CBS 269.34</strain>
    </source>
</reference>
<evidence type="ECO:0000313" key="2">
    <source>
        <dbReference type="EMBL" id="KAF2502044.1"/>
    </source>
</evidence>
<feature type="compositionally biased region" description="Low complexity" evidence="1">
    <location>
        <begin position="339"/>
        <end position="348"/>
    </location>
</feature>
<dbReference type="AlphaFoldDB" id="A0A6A6RC54"/>
<organism evidence="2 3">
    <name type="scientific">Lophium mytilinum</name>
    <dbReference type="NCBI Taxonomy" id="390894"/>
    <lineage>
        <taxon>Eukaryota</taxon>
        <taxon>Fungi</taxon>
        <taxon>Dikarya</taxon>
        <taxon>Ascomycota</taxon>
        <taxon>Pezizomycotina</taxon>
        <taxon>Dothideomycetes</taxon>
        <taxon>Pleosporomycetidae</taxon>
        <taxon>Mytilinidiales</taxon>
        <taxon>Mytilinidiaceae</taxon>
        <taxon>Lophium</taxon>
    </lineage>
</organism>
<name>A0A6A6RC54_9PEZI</name>
<accession>A0A6A6RC54</accession>
<evidence type="ECO:0000256" key="1">
    <source>
        <dbReference type="SAM" id="MobiDB-lite"/>
    </source>
</evidence>
<dbReference type="Proteomes" id="UP000799750">
    <property type="component" value="Unassembled WGS sequence"/>
</dbReference>
<dbReference type="EMBL" id="MU004181">
    <property type="protein sequence ID" value="KAF2502044.1"/>
    <property type="molecule type" value="Genomic_DNA"/>
</dbReference>
<feature type="region of interest" description="Disordered" evidence="1">
    <location>
        <begin position="333"/>
        <end position="355"/>
    </location>
</feature>
<gene>
    <name evidence="2" type="ORF">BU16DRAFT_532457</name>
</gene>
<protein>
    <submittedName>
        <fullName evidence="2">Uncharacterized protein</fullName>
    </submittedName>
</protein>
<proteinExistence type="predicted"/>
<evidence type="ECO:0000313" key="3">
    <source>
        <dbReference type="Proteomes" id="UP000799750"/>
    </source>
</evidence>